<accession>A0A559KJ35</accession>
<reference evidence="3 4" key="1">
    <citation type="submission" date="2019-06" db="EMBL/GenBank/DDBJ databases">
        <title>Draft Genome Sequence of Candidatus Phytoplasma pini-Related Strain MDPP: A Resource for Comparative Genomics of Gymnosperm-infecting Phytoplasmas.</title>
        <authorList>
            <person name="Cai W."/>
            <person name="Costanzo S."/>
            <person name="Shao J."/>
            <person name="Zhao Y."/>
            <person name="Davis R."/>
        </authorList>
    </citation>
    <scope>NUCLEOTIDE SEQUENCE [LARGE SCALE GENOMIC DNA]</scope>
    <source>
        <strain evidence="3 4">MDPP</strain>
    </source>
</reference>
<comment type="function">
    <text evidence="2">One of several proteins that assist in the late maturation steps of the functional core of the 30S ribosomal subunit. Associates with free 30S ribosomal subunits (but not with 30S subunits that are part of 70S ribosomes or polysomes). Required for efficient processing of 16S rRNA. May interact with the 5'-terminal helix region of 16S rRNA.</text>
</comment>
<evidence type="ECO:0000256" key="1">
    <source>
        <dbReference type="ARBA" id="ARBA00022517"/>
    </source>
</evidence>
<proteinExistence type="inferred from homology"/>
<gene>
    <name evidence="2 3" type="primary">rbfA</name>
    <name evidence="3" type="ORF">MDPP_00315</name>
</gene>
<dbReference type="PANTHER" id="PTHR33515">
    <property type="entry name" value="RIBOSOME-BINDING FACTOR A, CHLOROPLASTIC-RELATED"/>
    <property type="match status" value="1"/>
</dbReference>
<dbReference type="InterPro" id="IPR020053">
    <property type="entry name" value="Ribosome-bd_factorA_CS"/>
</dbReference>
<evidence type="ECO:0000313" key="4">
    <source>
        <dbReference type="Proteomes" id="UP000320078"/>
    </source>
</evidence>
<dbReference type="EMBL" id="VIAE01000009">
    <property type="protein sequence ID" value="TVY12136.1"/>
    <property type="molecule type" value="Genomic_DNA"/>
</dbReference>
<dbReference type="InterPro" id="IPR015946">
    <property type="entry name" value="KH_dom-like_a/b"/>
</dbReference>
<evidence type="ECO:0000313" key="3">
    <source>
        <dbReference type="EMBL" id="TVY12136.1"/>
    </source>
</evidence>
<dbReference type="PROSITE" id="PS01319">
    <property type="entry name" value="RBFA"/>
    <property type="match status" value="1"/>
</dbReference>
<dbReference type="NCBIfam" id="TIGR00082">
    <property type="entry name" value="rbfA"/>
    <property type="match status" value="1"/>
</dbReference>
<dbReference type="Pfam" id="PF02033">
    <property type="entry name" value="RBFA"/>
    <property type="match status" value="1"/>
</dbReference>
<comment type="subcellular location">
    <subcellularLocation>
        <location evidence="2">Cytoplasm</location>
    </subcellularLocation>
</comment>
<comment type="caution">
    <text evidence="3">The sequence shown here is derived from an EMBL/GenBank/DDBJ whole genome shotgun (WGS) entry which is preliminary data.</text>
</comment>
<dbReference type="Proteomes" id="UP000320078">
    <property type="component" value="Unassembled WGS sequence"/>
</dbReference>
<dbReference type="AlphaFoldDB" id="A0A559KJ35"/>
<comment type="similarity">
    <text evidence="2">Belongs to the RbfA family.</text>
</comment>
<sequence length="119" mass="13822">MNPNIANNKIKMRANLIHKLLINIVNDVIENEEIEHITINGVNLSNDLSFCTVFYSILNKDDHTSSLLKKILEENKKEIRAQLASKIRNMKKIPQLIFQYDNSLNYGEKIDKLLETIKK</sequence>
<evidence type="ECO:0000256" key="2">
    <source>
        <dbReference type="HAMAP-Rule" id="MF_00003"/>
    </source>
</evidence>
<dbReference type="InterPro" id="IPR023799">
    <property type="entry name" value="RbfA_dom_sf"/>
</dbReference>
<keyword evidence="4" id="KW-1185">Reference proteome</keyword>
<dbReference type="GO" id="GO:0030490">
    <property type="term" value="P:maturation of SSU-rRNA"/>
    <property type="evidence" value="ECO:0007669"/>
    <property type="project" value="UniProtKB-UniRule"/>
</dbReference>
<dbReference type="RefSeq" id="WP_246058881.1">
    <property type="nucleotide sequence ID" value="NZ_VIAE01000009.1"/>
</dbReference>
<dbReference type="HAMAP" id="MF_00003">
    <property type="entry name" value="RbfA"/>
    <property type="match status" value="1"/>
</dbReference>
<dbReference type="GO" id="GO:0043024">
    <property type="term" value="F:ribosomal small subunit binding"/>
    <property type="evidence" value="ECO:0007669"/>
    <property type="project" value="TreeGrafter"/>
</dbReference>
<dbReference type="Gene3D" id="3.30.300.20">
    <property type="match status" value="1"/>
</dbReference>
<name>A0A559KJ35_9MOLU</name>
<dbReference type="GO" id="GO:0005829">
    <property type="term" value="C:cytosol"/>
    <property type="evidence" value="ECO:0007669"/>
    <property type="project" value="TreeGrafter"/>
</dbReference>
<dbReference type="SUPFAM" id="SSF89919">
    <property type="entry name" value="Ribosome-binding factor A, RbfA"/>
    <property type="match status" value="1"/>
</dbReference>
<organism evidence="3 4">
    <name type="scientific">Candidatus Phytoplasma pini</name>
    <dbReference type="NCBI Taxonomy" id="267362"/>
    <lineage>
        <taxon>Bacteria</taxon>
        <taxon>Bacillati</taxon>
        <taxon>Mycoplasmatota</taxon>
        <taxon>Mollicutes</taxon>
        <taxon>Acholeplasmatales</taxon>
        <taxon>Acholeplasmataceae</taxon>
        <taxon>Candidatus Phytoplasma</taxon>
    </lineage>
</organism>
<keyword evidence="1 2" id="KW-0690">Ribosome biogenesis</keyword>
<dbReference type="PANTHER" id="PTHR33515:SF1">
    <property type="entry name" value="RIBOSOME-BINDING FACTOR A, CHLOROPLASTIC-RELATED"/>
    <property type="match status" value="1"/>
</dbReference>
<protein>
    <recommendedName>
        <fullName evidence="2">Ribosome-binding factor A</fullName>
    </recommendedName>
</protein>
<keyword evidence="2" id="KW-0963">Cytoplasm</keyword>
<comment type="subunit">
    <text evidence="2">Monomer. Binds 30S ribosomal subunits, but not 50S ribosomal subunits or 70S ribosomes.</text>
</comment>
<dbReference type="InterPro" id="IPR000238">
    <property type="entry name" value="RbfA"/>
</dbReference>